<dbReference type="SMART" id="SM00490">
    <property type="entry name" value="HELICc"/>
    <property type="match status" value="1"/>
</dbReference>
<evidence type="ECO:0000313" key="11">
    <source>
        <dbReference type="Proteomes" id="UP000255061"/>
    </source>
</evidence>
<dbReference type="RefSeq" id="WP_115406178.1">
    <property type="nucleotide sequence ID" value="NZ_UGYV01000001.1"/>
</dbReference>
<keyword evidence="4 6" id="KW-0067">ATP-binding</keyword>
<dbReference type="CDD" id="cd00268">
    <property type="entry name" value="DEADc"/>
    <property type="match status" value="1"/>
</dbReference>
<feature type="compositionally biased region" description="Basic and acidic residues" evidence="7">
    <location>
        <begin position="425"/>
        <end position="449"/>
    </location>
</feature>
<dbReference type="GO" id="GO:0003724">
    <property type="term" value="F:RNA helicase activity"/>
    <property type="evidence" value="ECO:0007669"/>
    <property type="project" value="UniProtKB-EC"/>
</dbReference>
<evidence type="ECO:0000256" key="6">
    <source>
        <dbReference type="RuleBase" id="RU000492"/>
    </source>
</evidence>
<evidence type="ECO:0000259" key="8">
    <source>
        <dbReference type="PROSITE" id="PS51192"/>
    </source>
</evidence>
<dbReference type="PANTHER" id="PTHR47959">
    <property type="entry name" value="ATP-DEPENDENT RNA HELICASE RHLE-RELATED"/>
    <property type="match status" value="1"/>
</dbReference>
<evidence type="ECO:0000256" key="3">
    <source>
        <dbReference type="ARBA" id="ARBA00022806"/>
    </source>
</evidence>
<dbReference type="InterPro" id="IPR027417">
    <property type="entry name" value="P-loop_NTPase"/>
</dbReference>
<dbReference type="InterPro" id="IPR001650">
    <property type="entry name" value="Helicase_C-like"/>
</dbReference>
<feature type="domain" description="Helicase ATP-binding" evidence="8">
    <location>
        <begin position="43"/>
        <end position="250"/>
    </location>
</feature>
<dbReference type="Gene3D" id="3.40.50.300">
    <property type="entry name" value="P-loop containing nucleotide triphosphate hydrolases"/>
    <property type="match status" value="2"/>
</dbReference>
<dbReference type="EMBL" id="UGYV01000001">
    <property type="protein sequence ID" value="SUI77619.1"/>
    <property type="molecule type" value="Genomic_DNA"/>
</dbReference>
<accession>A0A380ABA7</accession>
<keyword evidence="3 6" id="KW-0347">Helicase</keyword>
<dbReference type="InterPro" id="IPR014001">
    <property type="entry name" value="Helicase_ATP-bd"/>
</dbReference>
<dbReference type="SMART" id="SM00487">
    <property type="entry name" value="DEXDc"/>
    <property type="match status" value="1"/>
</dbReference>
<evidence type="ECO:0000256" key="1">
    <source>
        <dbReference type="ARBA" id="ARBA00022741"/>
    </source>
</evidence>
<protein>
    <submittedName>
        <fullName evidence="10">ATP-dependent RNA helicase rhlE</fullName>
        <ecNumber evidence="10">3.6.4.13</ecNumber>
    </submittedName>
</protein>
<dbReference type="InterPro" id="IPR050079">
    <property type="entry name" value="DEAD_box_RNA_helicase"/>
</dbReference>
<organism evidence="10 11">
    <name type="scientific">Shewanella morhuae</name>
    <dbReference type="NCBI Taxonomy" id="365591"/>
    <lineage>
        <taxon>Bacteria</taxon>
        <taxon>Pseudomonadati</taxon>
        <taxon>Pseudomonadota</taxon>
        <taxon>Gammaproteobacteria</taxon>
        <taxon>Alteromonadales</taxon>
        <taxon>Shewanellaceae</taxon>
        <taxon>Shewanella</taxon>
    </lineage>
</organism>
<dbReference type="GO" id="GO:0005524">
    <property type="term" value="F:ATP binding"/>
    <property type="evidence" value="ECO:0007669"/>
    <property type="project" value="UniProtKB-KW"/>
</dbReference>
<feature type="domain" description="Helicase C-terminal" evidence="9">
    <location>
        <begin position="255"/>
        <end position="427"/>
    </location>
</feature>
<dbReference type="Proteomes" id="UP000255061">
    <property type="component" value="Unassembled WGS sequence"/>
</dbReference>
<evidence type="ECO:0000256" key="5">
    <source>
        <dbReference type="ARBA" id="ARBA00038437"/>
    </source>
</evidence>
<dbReference type="PANTHER" id="PTHR47959:SF2">
    <property type="entry name" value="ATP-DEPENDENT RNA HELICASE DEAD BOX FAMILY"/>
    <property type="match status" value="1"/>
</dbReference>
<evidence type="ECO:0000313" key="10">
    <source>
        <dbReference type="EMBL" id="SUI77619.1"/>
    </source>
</evidence>
<sequence length="466" mass="50482">MTFPELSSSPESLTFAKLGLNSALLKALPAELVQPTRVQQLAIPVVLAGQDVLALAQTGSGKTLAFGLPLLQKLQQSLPPLSQSLVSPKSINTAKHNAKGGGVYQAEAFASVLILVPTRELAMQVTEALQTLASNLFAQYATSQPITIQTLCGGVELETQLAELAAKPQVLVATPGRLLDLCQQSHIALSAIKYLVFDEADRLLEMGFWPDIQKLLVLMPKARQTLLFSATFPPALEQVASQLLNHSAQRIEAQQLNSVVAEIEEQLYLVNKGSKAQVLIALLKQYQWPQVLVFISVRDDADAVAKRLAKAGMKVAALHGEKDQTVRSQTLADFKANKLQVLVATDLMARGIHVDALPVVINLDLPMSAPVYVHRIGRTARAGAKGLAISLVCHSEMPTLAAIRTLTTRELPLALLADFPVTDKPSEKAADVVEGDKVERKRAPRDKQANRRSINKHSAKEFKGKR</sequence>
<dbReference type="GO" id="GO:0016787">
    <property type="term" value="F:hydrolase activity"/>
    <property type="evidence" value="ECO:0007669"/>
    <property type="project" value="UniProtKB-KW"/>
</dbReference>
<keyword evidence="1 6" id="KW-0547">Nucleotide-binding</keyword>
<dbReference type="PROSITE" id="PS51192">
    <property type="entry name" value="HELICASE_ATP_BIND_1"/>
    <property type="match status" value="1"/>
</dbReference>
<evidence type="ECO:0000259" key="9">
    <source>
        <dbReference type="PROSITE" id="PS51194"/>
    </source>
</evidence>
<dbReference type="InterPro" id="IPR011545">
    <property type="entry name" value="DEAD/DEAH_box_helicase_dom"/>
</dbReference>
<dbReference type="GO" id="GO:0005829">
    <property type="term" value="C:cytosol"/>
    <property type="evidence" value="ECO:0007669"/>
    <property type="project" value="TreeGrafter"/>
</dbReference>
<reference evidence="10 11" key="1">
    <citation type="submission" date="2018-06" db="EMBL/GenBank/DDBJ databases">
        <authorList>
            <consortium name="Pathogen Informatics"/>
            <person name="Doyle S."/>
        </authorList>
    </citation>
    <scope>NUCLEOTIDE SEQUENCE [LARGE SCALE GENOMIC DNA]</scope>
    <source>
        <strain evidence="10 11">NCTC10736</strain>
    </source>
</reference>
<proteinExistence type="inferred from homology"/>
<dbReference type="AlphaFoldDB" id="A0A380ABA7"/>
<comment type="similarity">
    <text evidence="5 6">Belongs to the DEAD box helicase family.</text>
</comment>
<dbReference type="CDD" id="cd18787">
    <property type="entry name" value="SF2_C_DEAD"/>
    <property type="match status" value="1"/>
</dbReference>
<name>A0A380ABA7_9GAMM</name>
<dbReference type="Pfam" id="PF00270">
    <property type="entry name" value="DEAD"/>
    <property type="match status" value="1"/>
</dbReference>
<dbReference type="Pfam" id="PF00271">
    <property type="entry name" value="Helicase_C"/>
    <property type="match status" value="1"/>
</dbReference>
<dbReference type="InterPro" id="IPR000629">
    <property type="entry name" value="RNA-helicase_DEAD-box_CS"/>
</dbReference>
<gene>
    <name evidence="10" type="primary">rhlE_6</name>
    <name evidence="10" type="ORF">NCTC10736_02116</name>
</gene>
<dbReference type="PROSITE" id="PS51194">
    <property type="entry name" value="HELICASE_CTER"/>
    <property type="match status" value="1"/>
</dbReference>
<feature type="region of interest" description="Disordered" evidence="7">
    <location>
        <begin position="425"/>
        <end position="466"/>
    </location>
</feature>
<dbReference type="GO" id="GO:0003676">
    <property type="term" value="F:nucleic acid binding"/>
    <property type="evidence" value="ECO:0007669"/>
    <property type="project" value="InterPro"/>
</dbReference>
<evidence type="ECO:0000256" key="7">
    <source>
        <dbReference type="SAM" id="MobiDB-lite"/>
    </source>
</evidence>
<evidence type="ECO:0000256" key="2">
    <source>
        <dbReference type="ARBA" id="ARBA00022801"/>
    </source>
</evidence>
<evidence type="ECO:0000256" key="4">
    <source>
        <dbReference type="ARBA" id="ARBA00022840"/>
    </source>
</evidence>
<dbReference type="SUPFAM" id="SSF52540">
    <property type="entry name" value="P-loop containing nucleoside triphosphate hydrolases"/>
    <property type="match status" value="1"/>
</dbReference>
<dbReference type="EC" id="3.6.4.13" evidence="10"/>
<dbReference type="InterPro" id="IPR044742">
    <property type="entry name" value="DEAD/DEAH_RhlB"/>
</dbReference>
<dbReference type="PROSITE" id="PS00039">
    <property type="entry name" value="DEAD_ATP_HELICASE"/>
    <property type="match status" value="1"/>
</dbReference>
<keyword evidence="2 6" id="KW-0378">Hydrolase</keyword>